<reference evidence="5" key="3">
    <citation type="submission" date="2018-08" db="EMBL/GenBank/DDBJ databases">
        <title>Leveraging single-cell genomics to expand the Fungal Tree of Life.</title>
        <authorList>
            <consortium name="DOE Joint Genome Institute"/>
            <person name="Ahrendt S.R."/>
            <person name="Quandt C.A."/>
            <person name="Ciobanu D."/>
            <person name="Clum A."/>
            <person name="Salamov A."/>
            <person name="Andreopoulos B."/>
            <person name="Cheng J.-F."/>
            <person name="Woyke T."/>
            <person name="Pelin A."/>
            <person name="Henrissat B."/>
            <person name="Reynolds N."/>
            <person name="Benny G.L."/>
            <person name="Smith M.E."/>
            <person name="James T.Y."/>
            <person name="Grigoriev I.V."/>
        </authorList>
    </citation>
    <scope>NUCLEOTIDE SEQUENCE</scope>
    <source>
        <strain evidence="5">CSF55</strain>
    </source>
</reference>
<evidence type="ECO:0000256" key="2">
    <source>
        <dbReference type="ARBA" id="ARBA00022803"/>
    </source>
</evidence>
<reference evidence="4 6" key="1">
    <citation type="journal article" date="2013" name="Curr. Biol.">
        <title>Shared signatures of parasitism and phylogenomics unite Cryptomycota and microsporidia.</title>
        <authorList>
            <person name="James T.Y."/>
            <person name="Pelin A."/>
            <person name="Bonen L."/>
            <person name="Ahrendt S."/>
            <person name="Sain D."/>
            <person name="Corradi N."/>
            <person name="Stajich J.E."/>
        </authorList>
    </citation>
    <scope>NUCLEOTIDE SEQUENCE [LARGE SCALE GENOMIC DNA]</scope>
    <source>
        <strain evidence="4 6">CSF55</strain>
        <strain evidence="4 6">CSF55</strain>
    </source>
</reference>
<dbReference type="Gene3D" id="1.25.40.10">
    <property type="entry name" value="Tetratricopeptide repeat domain"/>
    <property type="match status" value="1"/>
</dbReference>
<dbReference type="InterPro" id="IPR011990">
    <property type="entry name" value="TPR-like_helical_dom_sf"/>
</dbReference>
<reference evidence="7" key="2">
    <citation type="journal article" date="2018" name="Nat. Microbiol.">
        <title>Leveraging single-cell genomics to expand the fungal tree of life.</title>
        <authorList>
            <person name="Ahrendt S.R."/>
            <person name="Quandt C.A."/>
            <person name="Ciobanu D."/>
            <person name="Clum A."/>
            <person name="Salamov A."/>
            <person name="Andreopoulos B."/>
            <person name="Cheng J.F."/>
            <person name="Woyke T."/>
            <person name="Pelin A."/>
            <person name="Henrissat B."/>
            <person name="Reynolds N.K."/>
            <person name="Benny G.L."/>
            <person name="Smith M.E."/>
            <person name="James T.Y."/>
            <person name="Grigoriev I.V."/>
        </authorList>
    </citation>
    <scope>NUCLEOTIDE SEQUENCE [LARGE SCALE GENOMIC DNA]</scope>
    <source>
        <strain evidence="7">CSF55</strain>
    </source>
</reference>
<dbReference type="SUPFAM" id="SSF54534">
    <property type="entry name" value="FKBP-like"/>
    <property type="match status" value="1"/>
</dbReference>
<dbReference type="GO" id="GO:0003755">
    <property type="term" value="F:peptidyl-prolyl cis-trans isomerase activity"/>
    <property type="evidence" value="ECO:0007669"/>
    <property type="project" value="InterPro"/>
</dbReference>
<feature type="region of interest" description="Disordered" evidence="3">
    <location>
        <begin position="104"/>
        <end position="123"/>
    </location>
</feature>
<dbReference type="STRING" id="988480.A0A075B464"/>
<evidence type="ECO:0000313" key="4">
    <source>
        <dbReference type="EMBL" id="EPZ36055.1"/>
    </source>
</evidence>
<proteinExistence type="predicted"/>
<dbReference type="EMBL" id="ML005141">
    <property type="protein sequence ID" value="RKP19897.1"/>
    <property type="molecule type" value="Genomic_DNA"/>
</dbReference>
<organism evidence="4 6">
    <name type="scientific">Rozella allomycis (strain CSF55)</name>
    <dbReference type="NCBI Taxonomy" id="988480"/>
    <lineage>
        <taxon>Eukaryota</taxon>
        <taxon>Fungi</taxon>
        <taxon>Fungi incertae sedis</taxon>
        <taxon>Cryptomycota</taxon>
        <taxon>Cryptomycota incertae sedis</taxon>
        <taxon>Rozella</taxon>
    </lineage>
</organism>
<dbReference type="EMBL" id="KE560678">
    <property type="protein sequence ID" value="EPZ36055.1"/>
    <property type="molecule type" value="Genomic_DNA"/>
</dbReference>
<gene>
    <name evidence="4" type="ORF">O9G_002698</name>
    <name evidence="5" type="ORF">ROZALSC1DRAFT_28548</name>
</gene>
<dbReference type="InterPro" id="IPR046357">
    <property type="entry name" value="PPIase_dom_sf"/>
</dbReference>
<evidence type="ECO:0000313" key="5">
    <source>
        <dbReference type="EMBL" id="RKP19897.1"/>
    </source>
</evidence>
<accession>A0A075B464</accession>
<protein>
    <submittedName>
        <fullName evidence="4">Uncharacterized protein</fullName>
    </submittedName>
</protein>
<dbReference type="HOGENOM" id="CLU_586818_0_0_1"/>
<evidence type="ECO:0000313" key="6">
    <source>
        <dbReference type="Proteomes" id="UP000030755"/>
    </source>
</evidence>
<dbReference type="Proteomes" id="UP000281549">
    <property type="component" value="Unassembled WGS sequence"/>
</dbReference>
<keyword evidence="2" id="KW-0802">TPR repeat</keyword>
<dbReference type="PANTHER" id="PTHR11242">
    <property type="entry name" value="ARYL HYDROCARBON RECEPTOR INTERACTING PROTEIN RELATED"/>
    <property type="match status" value="1"/>
</dbReference>
<keyword evidence="1" id="KW-0677">Repeat</keyword>
<evidence type="ECO:0000256" key="3">
    <source>
        <dbReference type="SAM" id="MobiDB-lite"/>
    </source>
</evidence>
<evidence type="ECO:0000256" key="1">
    <source>
        <dbReference type="ARBA" id="ARBA00022737"/>
    </source>
</evidence>
<dbReference type="AlphaFoldDB" id="A0A075B464"/>
<dbReference type="PANTHER" id="PTHR11242:SF0">
    <property type="entry name" value="TPR_REGION DOMAIN-CONTAINING PROTEIN"/>
    <property type="match status" value="1"/>
</dbReference>
<dbReference type="SUPFAM" id="SSF48452">
    <property type="entry name" value="TPR-like"/>
    <property type="match status" value="1"/>
</dbReference>
<name>A0A075B464_ROZAC</name>
<dbReference type="Proteomes" id="UP000030755">
    <property type="component" value="Unassembled WGS sequence"/>
</dbReference>
<evidence type="ECO:0000313" key="7">
    <source>
        <dbReference type="Proteomes" id="UP000281549"/>
    </source>
</evidence>
<dbReference type="OrthoDB" id="433738at2759"/>
<dbReference type="InterPro" id="IPR039663">
    <property type="entry name" value="AIP/AIPL1/TTC9"/>
</dbReference>
<keyword evidence="6" id="KW-1185">Reference proteome</keyword>
<dbReference type="Gene3D" id="3.10.50.40">
    <property type="match status" value="1"/>
</dbReference>
<sequence length="466" mass="52982">MSSTQTDWISKLSHPTLDLTDFSKINNDMYKLIFKPGKICDTKWSASKVKMHLRVSTIPLHIDNKENFENICNKVKNECERISEDSPSELLSKFMGVDINKHKERKITEGDDEHESDDEKKHDAKDCHAHVNCNHHASSCKPTHEGESCKTGQQTDFLSVCNKINVITDTKESGEPFELLLNKSFSFPPLEQIVKTMNVGEKSVFVLSNSLSKGYIQLEIALRKIRDKKNGGKKTCAAGFMEDLDTYSELYQLDGMPLEFTIECLEFITEENEHPFTLSAIEKVKKIPQLKDEGVSLVKSGKFKEASIKFALVLDYIENLLMLPSFSEIARGKDNVSDPLVESDPTSCVSKDWIEGFQVSCRLNYILCALKLGDYKVAISQADIILKKDPSNLKALFRRAQAYISQGRDLDSAKDDLNAFEKLLESCPNVVKNDYVSDIARERKKLLELENKRYKKSKEMFSNIFK</sequence>